<sequence>MPTTKTLFQATAIGHFLVALGHTAKGAEFKDAGFARLRPILKGQAKAGWYQGSLFLTIMGLVNLRWAQDGFKADLIDNGILSLITTICLGSAAWYVKTGDNATAAVLTPMGILQVFAALNA</sequence>
<gene>
    <name evidence="1" type="ORF">EJ08DRAFT_696871</name>
</gene>
<evidence type="ECO:0000313" key="2">
    <source>
        <dbReference type="Proteomes" id="UP000800235"/>
    </source>
</evidence>
<dbReference type="Proteomes" id="UP000800235">
    <property type="component" value="Unassembled WGS sequence"/>
</dbReference>
<proteinExistence type="predicted"/>
<dbReference type="EMBL" id="MU007035">
    <property type="protein sequence ID" value="KAF2430924.1"/>
    <property type="molecule type" value="Genomic_DNA"/>
</dbReference>
<organism evidence="1 2">
    <name type="scientific">Tothia fuscella</name>
    <dbReference type="NCBI Taxonomy" id="1048955"/>
    <lineage>
        <taxon>Eukaryota</taxon>
        <taxon>Fungi</taxon>
        <taxon>Dikarya</taxon>
        <taxon>Ascomycota</taxon>
        <taxon>Pezizomycotina</taxon>
        <taxon>Dothideomycetes</taxon>
        <taxon>Pleosporomycetidae</taxon>
        <taxon>Venturiales</taxon>
        <taxon>Cylindrosympodiaceae</taxon>
        <taxon>Tothia</taxon>
    </lineage>
</organism>
<accession>A0A9P4TY09</accession>
<dbReference type="OrthoDB" id="5399817at2759"/>
<protein>
    <submittedName>
        <fullName evidence="1">Uncharacterized protein</fullName>
    </submittedName>
</protein>
<dbReference type="AlphaFoldDB" id="A0A9P4TY09"/>
<evidence type="ECO:0000313" key="1">
    <source>
        <dbReference type="EMBL" id="KAF2430924.1"/>
    </source>
</evidence>
<reference evidence="1" key="1">
    <citation type="journal article" date="2020" name="Stud. Mycol.">
        <title>101 Dothideomycetes genomes: a test case for predicting lifestyles and emergence of pathogens.</title>
        <authorList>
            <person name="Haridas S."/>
            <person name="Albert R."/>
            <person name="Binder M."/>
            <person name="Bloem J."/>
            <person name="Labutti K."/>
            <person name="Salamov A."/>
            <person name="Andreopoulos B."/>
            <person name="Baker S."/>
            <person name="Barry K."/>
            <person name="Bills G."/>
            <person name="Bluhm B."/>
            <person name="Cannon C."/>
            <person name="Castanera R."/>
            <person name="Culley D."/>
            <person name="Daum C."/>
            <person name="Ezra D."/>
            <person name="Gonzalez J."/>
            <person name="Henrissat B."/>
            <person name="Kuo A."/>
            <person name="Liang C."/>
            <person name="Lipzen A."/>
            <person name="Lutzoni F."/>
            <person name="Magnuson J."/>
            <person name="Mondo S."/>
            <person name="Nolan M."/>
            <person name="Ohm R."/>
            <person name="Pangilinan J."/>
            <person name="Park H.-J."/>
            <person name="Ramirez L."/>
            <person name="Alfaro M."/>
            <person name="Sun H."/>
            <person name="Tritt A."/>
            <person name="Yoshinaga Y."/>
            <person name="Zwiers L.-H."/>
            <person name="Turgeon B."/>
            <person name="Goodwin S."/>
            <person name="Spatafora J."/>
            <person name="Crous P."/>
            <person name="Grigoriev I."/>
        </authorList>
    </citation>
    <scope>NUCLEOTIDE SEQUENCE</scope>
    <source>
        <strain evidence="1">CBS 130266</strain>
    </source>
</reference>
<name>A0A9P4TY09_9PEZI</name>
<comment type="caution">
    <text evidence="1">The sequence shown here is derived from an EMBL/GenBank/DDBJ whole genome shotgun (WGS) entry which is preliminary data.</text>
</comment>
<keyword evidence="2" id="KW-1185">Reference proteome</keyword>